<dbReference type="Gene3D" id="2.80.10.50">
    <property type="match status" value="1"/>
</dbReference>
<feature type="non-terminal residue" evidence="16">
    <location>
        <position position="746"/>
    </location>
</feature>
<feature type="transmembrane region" description="Helical" evidence="14">
    <location>
        <begin position="611"/>
        <end position="630"/>
    </location>
</feature>
<dbReference type="InterPro" id="IPR032421">
    <property type="entry name" value="PMT_4TMC"/>
</dbReference>
<evidence type="ECO:0000259" key="15">
    <source>
        <dbReference type="PROSITE" id="PS50919"/>
    </source>
</evidence>
<evidence type="ECO:0000256" key="14">
    <source>
        <dbReference type="RuleBase" id="RU367007"/>
    </source>
</evidence>
<evidence type="ECO:0000256" key="2">
    <source>
        <dbReference type="ARBA" id="ARBA00004922"/>
    </source>
</evidence>
<evidence type="ECO:0000313" key="16">
    <source>
        <dbReference type="EMBL" id="OLY79447.1"/>
    </source>
</evidence>
<dbReference type="SMART" id="SM00472">
    <property type="entry name" value="MIR"/>
    <property type="match status" value="3"/>
</dbReference>
<protein>
    <recommendedName>
        <fullName evidence="4 14">Dolichyl-phosphate-mannose--protein mannosyltransferase</fullName>
        <ecNumber evidence="4 14">2.4.1.109</ecNumber>
    </recommendedName>
</protein>
<comment type="function">
    <text evidence="14">Transfers mannose from Dol-P-mannose to Ser or Thr residues on proteins.</text>
</comment>
<gene>
    <name evidence="16" type="ORF">AYI68_g6484</name>
</gene>
<comment type="catalytic activity">
    <reaction evidence="12 14">
        <text>a di-trans,poly-cis-dolichyl beta-D-mannosyl phosphate + L-threonyl-[protein] = 3-O-(alpha-D-mannosyl)-L-threonyl-[protein] + a di-trans,poly-cis-dolichyl phosphate + H(+)</text>
        <dbReference type="Rhea" id="RHEA:53396"/>
        <dbReference type="Rhea" id="RHEA-COMP:11060"/>
        <dbReference type="Rhea" id="RHEA-COMP:13547"/>
        <dbReference type="Rhea" id="RHEA-COMP:19498"/>
        <dbReference type="Rhea" id="RHEA-COMP:19501"/>
        <dbReference type="ChEBI" id="CHEBI:15378"/>
        <dbReference type="ChEBI" id="CHEBI:30013"/>
        <dbReference type="ChEBI" id="CHEBI:57683"/>
        <dbReference type="ChEBI" id="CHEBI:58211"/>
        <dbReference type="ChEBI" id="CHEBI:137323"/>
        <dbReference type="EC" id="2.4.1.109"/>
    </reaction>
</comment>
<keyword evidence="17" id="KW-1185">Reference proteome</keyword>
<name>A0A1R0GRB7_9FUNG</name>
<evidence type="ECO:0000256" key="6">
    <source>
        <dbReference type="ARBA" id="ARBA00022679"/>
    </source>
</evidence>
<feature type="transmembrane region" description="Helical" evidence="14">
    <location>
        <begin position="665"/>
        <end position="685"/>
    </location>
</feature>
<dbReference type="Pfam" id="PF02815">
    <property type="entry name" value="MIR"/>
    <property type="match status" value="1"/>
</dbReference>
<proteinExistence type="inferred from homology"/>
<evidence type="ECO:0000256" key="11">
    <source>
        <dbReference type="ARBA" id="ARBA00023136"/>
    </source>
</evidence>
<sequence length="746" mass="85877">MYKVTRRRPHVAQDSDYSSEINIEKTGVRHIHHDSALDEPEVKKSPKTNIFGYSDEFKLDKNDYLILLILTFLSLFTRLYQIGKRDSVTWDESHFGKFGAYYLNRTFYHDVHPPLAKMLVGFAELLAGHNGTFNFKGKYPSYVNYTFMRIQIALYGVMLVPFSYISLRVMNIGTKFCVLGATFILLDNALCLMSRFILLDEPLLFFTSTSLMFAALFFSYSNRAFQPGWYRYLILTGLNLGLVLSSKWVGLFCVALVGLATVEDLYLKLGDLKMPTKTYINHWVARIVGLIIVPLLVYMLSFKIHFMILEKSGTGDKDMFPAFQAHLKGNALSHQPYLVAYGSQISIRSMESGVGYLHSHTSKYPSGSLRQQVTCYSYDDNNGKWIVEGINEKPGFNFTKPTDDSGKPPAPQYVLENTYVRLRHETTNKYLAIDLAYDSTVESKYKEASCVSVGNLPEDNYLWKFVFLQDDGVEKSNKLKTISVVFKLQNKATGMYLAAPGVKYPSWGFNQDLVVGQKKTKSLGQSWVIEKHSTSLLADTRINVKKPGFLKSFIYLNFQMAKTNNGLIPDREKYNHLESDPITWPFLIFPMRLNGSWHAGEIKYYQIGNPLIWWSSTLAALLYPLIYVVLQINAKRNGVPANSALEDDNNRPEQLLDMFWNRGKLLWFGWFLHYLPFFLMGRVTYMHHYLPAQYFIYMVLSFELWFLCTVFEKHKNVQKFVLILFFTMSVVGFLIFMPFTFGYSGN</sequence>
<dbReference type="InterPro" id="IPR016093">
    <property type="entry name" value="MIR_motif"/>
</dbReference>
<feature type="transmembrane region" description="Helical" evidence="14">
    <location>
        <begin position="142"/>
        <end position="164"/>
    </location>
</feature>
<feature type="domain" description="MIR" evidence="15">
    <location>
        <begin position="411"/>
        <end position="468"/>
    </location>
</feature>
<dbReference type="CDD" id="cd23276">
    <property type="entry name" value="beta-trefoil_MIR_PMT"/>
    <property type="match status" value="1"/>
</dbReference>
<keyword evidence="9 14" id="KW-0256">Endoplasmic reticulum</keyword>
<dbReference type="PANTHER" id="PTHR10050:SF46">
    <property type="entry name" value="PROTEIN O-MANNOSYL-TRANSFERASE 2"/>
    <property type="match status" value="1"/>
</dbReference>
<feature type="domain" description="MIR" evidence="15">
    <location>
        <begin position="476"/>
        <end position="532"/>
    </location>
</feature>
<comment type="similarity">
    <text evidence="3 14">Belongs to the glycosyltransferase 39 family.</text>
</comment>
<dbReference type="PROSITE" id="PS50919">
    <property type="entry name" value="MIR"/>
    <property type="match status" value="3"/>
</dbReference>
<dbReference type="AlphaFoldDB" id="A0A1R0GRB7"/>
<feature type="transmembrane region" description="Helical" evidence="14">
    <location>
        <begin position="232"/>
        <end position="260"/>
    </location>
</feature>
<feature type="domain" description="MIR" evidence="15">
    <location>
        <begin position="336"/>
        <end position="390"/>
    </location>
</feature>
<feature type="transmembrane region" description="Helical" evidence="14">
    <location>
        <begin position="720"/>
        <end position="741"/>
    </location>
</feature>
<accession>A0A1R0GRB7</accession>
<dbReference type="PANTHER" id="PTHR10050">
    <property type="entry name" value="DOLICHYL-PHOSPHATE-MANNOSE--PROTEIN MANNOSYLTRANSFERASE"/>
    <property type="match status" value="1"/>
</dbReference>
<evidence type="ECO:0000256" key="3">
    <source>
        <dbReference type="ARBA" id="ARBA00007222"/>
    </source>
</evidence>
<dbReference type="GO" id="GO:0004169">
    <property type="term" value="F:dolichyl-phosphate-mannose-protein mannosyltransferase activity"/>
    <property type="evidence" value="ECO:0007669"/>
    <property type="project" value="UniProtKB-UniRule"/>
</dbReference>
<dbReference type="Pfam" id="PF02366">
    <property type="entry name" value="PMT"/>
    <property type="match status" value="1"/>
</dbReference>
<keyword evidence="5 14" id="KW-0328">Glycosyltransferase</keyword>
<evidence type="ECO:0000256" key="10">
    <source>
        <dbReference type="ARBA" id="ARBA00022989"/>
    </source>
</evidence>
<dbReference type="GO" id="GO:0005789">
    <property type="term" value="C:endoplasmic reticulum membrane"/>
    <property type="evidence" value="ECO:0007669"/>
    <property type="project" value="UniProtKB-SubCell"/>
</dbReference>
<keyword evidence="11 14" id="KW-0472">Membrane</keyword>
<evidence type="ECO:0000256" key="12">
    <source>
        <dbReference type="ARBA" id="ARBA00045085"/>
    </source>
</evidence>
<dbReference type="EC" id="2.4.1.109" evidence="4 14"/>
<evidence type="ECO:0000256" key="8">
    <source>
        <dbReference type="ARBA" id="ARBA00022737"/>
    </source>
</evidence>
<dbReference type="Proteomes" id="UP000187455">
    <property type="component" value="Unassembled WGS sequence"/>
</dbReference>
<reference evidence="16 17" key="1">
    <citation type="journal article" date="2016" name="Mol. Biol. Evol.">
        <title>Genome-Wide Survey of Gut Fungi (Harpellales) Reveals the First Horizontally Transferred Ubiquitin Gene from a Mosquito Host.</title>
        <authorList>
            <person name="Wang Y."/>
            <person name="White M.M."/>
            <person name="Kvist S."/>
            <person name="Moncalvo J.M."/>
        </authorList>
    </citation>
    <scope>NUCLEOTIDE SEQUENCE [LARGE SCALE GENOMIC DNA]</scope>
    <source>
        <strain evidence="16 17">ALG-7-W6</strain>
    </source>
</reference>
<feature type="transmembrane region" description="Helical" evidence="14">
    <location>
        <begin position="203"/>
        <end position="220"/>
    </location>
</feature>
<evidence type="ECO:0000313" key="17">
    <source>
        <dbReference type="Proteomes" id="UP000187455"/>
    </source>
</evidence>
<dbReference type="InterPro" id="IPR036300">
    <property type="entry name" value="MIR_dom_sf"/>
</dbReference>
<evidence type="ECO:0000256" key="1">
    <source>
        <dbReference type="ARBA" id="ARBA00004477"/>
    </source>
</evidence>
<organism evidence="16 17">
    <name type="scientific">Smittium mucronatum</name>
    <dbReference type="NCBI Taxonomy" id="133383"/>
    <lineage>
        <taxon>Eukaryota</taxon>
        <taxon>Fungi</taxon>
        <taxon>Fungi incertae sedis</taxon>
        <taxon>Zoopagomycota</taxon>
        <taxon>Kickxellomycotina</taxon>
        <taxon>Harpellomycetes</taxon>
        <taxon>Harpellales</taxon>
        <taxon>Legeriomycetaceae</taxon>
        <taxon>Smittium</taxon>
    </lineage>
</organism>
<keyword evidence="6 14" id="KW-0808">Transferase</keyword>
<dbReference type="Pfam" id="PF16192">
    <property type="entry name" value="PMT_4TMC"/>
    <property type="match status" value="1"/>
</dbReference>
<comment type="subcellular location">
    <subcellularLocation>
        <location evidence="1 14">Endoplasmic reticulum membrane</location>
        <topology evidence="1 14">Multi-pass membrane protein</topology>
    </subcellularLocation>
</comment>
<feature type="transmembrane region" description="Helical" evidence="14">
    <location>
        <begin position="64"/>
        <end position="83"/>
    </location>
</feature>
<evidence type="ECO:0000256" key="13">
    <source>
        <dbReference type="ARBA" id="ARBA00045102"/>
    </source>
</evidence>
<dbReference type="InterPro" id="IPR003342">
    <property type="entry name" value="ArnT-like_N"/>
</dbReference>
<evidence type="ECO:0000256" key="9">
    <source>
        <dbReference type="ARBA" id="ARBA00022824"/>
    </source>
</evidence>
<feature type="transmembrane region" description="Helical" evidence="14">
    <location>
        <begin position="176"/>
        <end position="197"/>
    </location>
</feature>
<evidence type="ECO:0000256" key="4">
    <source>
        <dbReference type="ARBA" id="ARBA00012839"/>
    </source>
</evidence>
<keyword evidence="10 14" id="KW-1133">Transmembrane helix</keyword>
<comment type="pathway">
    <text evidence="2 14">Protein modification; protein glycosylation.</text>
</comment>
<feature type="transmembrane region" description="Helical" evidence="14">
    <location>
        <begin position="691"/>
        <end position="708"/>
    </location>
</feature>
<dbReference type="SUPFAM" id="SSF82109">
    <property type="entry name" value="MIR domain"/>
    <property type="match status" value="1"/>
</dbReference>
<dbReference type="EMBL" id="LSSL01004445">
    <property type="protein sequence ID" value="OLY79447.1"/>
    <property type="molecule type" value="Genomic_DNA"/>
</dbReference>
<feature type="transmembrane region" description="Helical" evidence="14">
    <location>
        <begin position="280"/>
        <end position="301"/>
    </location>
</feature>
<dbReference type="UniPathway" id="UPA00378"/>
<dbReference type="InterPro" id="IPR027005">
    <property type="entry name" value="PMT-like"/>
</dbReference>
<dbReference type="STRING" id="133383.A0A1R0GRB7"/>
<evidence type="ECO:0000256" key="5">
    <source>
        <dbReference type="ARBA" id="ARBA00022676"/>
    </source>
</evidence>
<evidence type="ECO:0000256" key="7">
    <source>
        <dbReference type="ARBA" id="ARBA00022692"/>
    </source>
</evidence>
<keyword evidence="8" id="KW-0677">Repeat</keyword>
<dbReference type="OrthoDB" id="292747at2759"/>
<comment type="catalytic activity">
    <reaction evidence="13 14">
        <text>a di-trans,poly-cis-dolichyl beta-D-mannosyl phosphate + L-seryl-[protein] = 3-O-(alpha-D-mannosyl)-L-seryl-[protein] + a di-trans,poly-cis-dolichyl phosphate + H(+)</text>
        <dbReference type="Rhea" id="RHEA:17377"/>
        <dbReference type="Rhea" id="RHEA-COMP:9863"/>
        <dbReference type="Rhea" id="RHEA-COMP:13546"/>
        <dbReference type="Rhea" id="RHEA-COMP:19498"/>
        <dbReference type="Rhea" id="RHEA-COMP:19501"/>
        <dbReference type="ChEBI" id="CHEBI:15378"/>
        <dbReference type="ChEBI" id="CHEBI:29999"/>
        <dbReference type="ChEBI" id="CHEBI:57683"/>
        <dbReference type="ChEBI" id="CHEBI:58211"/>
        <dbReference type="ChEBI" id="CHEBI:137321"/>
        <dbReference type="EC" id="2.4.1.109"/>
    </reaction>
</comment>
<comment type="caution">
    <text evidence="16">The sequence shown here is derived from an EMBL/GenBank/DDBJ whole genome shotgun (WGS) entry which is preliminary data.</text>
</comment>
<keyword evidence="7 14" id="KW-0812">Transmembrane</keyword>